<protein>
    <recommendedName>
        <fullName evidence="3">Anti-sigma factor</fullName>
    </recommendedName>
</protein>
<gene>
    <name evidence="1" type="ORF">H8B19_02870</name>
</gene>
<reference evidence="1" key="1">
    <citation type="journal article" date="2018" name="Int. J. Syst. Evol. Microbiol.">
        <title>Neptunicella marina gen. nov., sp. nov., isolated from surface seawater.</title>
        <authorList>
            <person name="Liu X."/>
            <person name="Lai Q."/>
            <person name="Du Y."/>
            <person name="Zhang X."/>
            <person name="Liu Z."/>
            <person name="Sun F."/>
            <person name="Shao Z."/>
        </authorList>
    </citation>
    <scope>NUCLEOTIDE SEQUENCE</scope>
    <source>
        <strain evidence="1">S27-2</strain>
    </source>
</reference>
<accession>A0A8J6ISA9</accession>
<sequence length="211" mass="24748">MSDLEQQFERWLDGKLSPSQQREFEQQCEQLPEMAARMQAARAFMHQASHTEQQPVPNWNREATFEAANVTPSRWQWQSGLSMAMSFVAICMVLFKVDIHVSDGSFTVSFAGKQQEQRIAQLVNERVDAYEQQQQLAMKDLSQQLFDQQKETNAQLSNYLITANREERREDFVELIKYINDQRSDDQLYYAKQLNDLQQDLYQRPASRPAQ</sequence>
<dbReference type="Proteomes" id="UP000601768">
    <property type="component" value="Unassembled WGS sequence"/>
</dbReference>
<evidence type="ECO:0000313" key="1">
    <source>
        <dbReference type="EMBL" id="MBC3764802.1"/>
    </source>
</evidence>
<proteinExistence type="predicted"/>
<dbReference type="AlphaFoldDB" id="A0A8J6ISA9"/>
<reference evidence="1" key="2">
    <citation type="submission" date="2020-08" db="EMBL/GenBank/DDBJ databases">
        <authorList>
            <person name="Lai Q."/>
        </authorList>
    </citation>
    <scope>NUCLEOTIDE SEQUENCE</scope>
    <source>
        <strain evidence="1">S27-2</strain>
    </source>
</reference>
<dbReference type="EMBL" id="JACNEP010000002">
    <property type="protein sequence ID" value="MBC3764802.1"/>
    <property type="molecule type" value="Genomic_DNA"/>
</dbReference>
<dbReference type="RefSeq" id="WP_186505609.1">
    <property type="nucleotide sequence ID" value="NZ_JACNEP010000002.1"/>
</dbReference>
<evidence type="ECO:0008006" key="3">
    <source>
        <dbReference type="Google" id="ProtNLM"/>
    </source>
</evidence>
<comment type="caution">
    <text evidence="1">The sequence shown here is derived from an EMBL/GenBank/DDBJ whole genome shotgun (WGS) entry which is preliminary data.</text>
</comment>
<evidence type="ECO:0000313" key="2">
    <source>
        <dbReference type="Proteomes" id="UP000601768"/>
    </source>
</evidence>
<organism evidence="1 2">
    <name type="scientific">Neptunicella marina</name>
    <dbReference type="NCBI Taxonomy" id="2125989"/>
    <lineage>
        <taxon>Bacteria</taxon>
        <taxon>Pseudomonadati</taxon>
        <taxon>Pseudomonadota</taxon>
        <taxon>Gammaproteobacteria</taxon>
        <taxon>Alteromonadales</taxon>
        <taxon>Alteromonadaceae</taxon>
        <taxon>Neptunicella</taxon>
    </lineage>
</organism>
<keyword evidence="2" id="KW-1185">Reference proteome</keyword>
<name>A0A8J6ISA9_9ALTE</name>